<comment type="caution">
    <text evidence="2">The sequence shown here is derived from an EMBL/GenBank/DDBJ whole genome shotgun (WGS) entry which is preliminary data.</text>
</comment>
<dbReference type="RefSeq" id="WP_075365457.1">
    <property type="nucleotide sequence ID" value="NZ_MLBF01000022.1"/>
</dbReference>
<dbReference type="InterPro" id="IPR018657">
    <property type="entry name" value="LarA-like_N"/>
</dbReference>
<dbReference type="Proteomes" id="UP000186102">
    <property type="component" value="Unassembled WGS sequence"/>
</dbReference>
<evidence type="ECO:0000313" key="2">
    <source>
        <dbReference type="EMBL" id="OLN30787.1"/>
    </source>
</evidence>
<keyword evidence="3" id="KW-1185">Reference proteome</keyword>
<sequence>MKLEFEYGQGMMSANLPDNTDIFIPNETVKDPPYLEDVYAATKESLLNPIGMAPISTLVKEGSKVVIIFPDRVKGGTQPTAHRKVSIKLILEHLYESGVQKEDIHLICSNGLHRKNTETEIKSLLGEEIFNSFWYTHQITNHDSEDRENMVDLGTTKRGDPVLMNKRVFESDLAILIGHVQGNPYGGYSGGYKHCATGITHWRSISSHHVPDVMHRKDFTPVSTHSLMRSKFDEIGMHMEKCMGKKFFCCDAVLDTYSRQIAVYSGYAKEMEPISWKIADERTYVPWAEKKYDVVVFGMPQSFHYGNGMGTNPIFIMQAISAQIIRHKRILSDQCVIICSSICNGYFHDEEFPGYHEVYDLLQHNYNNVLPDLAKYGEYFATNEEYIRKYRYSYGFHPFHAFSMISCGHIAEMNTSAIYIVGAQEPGYARGIGMKTRATFEEAIEDAKKKYVGPNPNILALPKTFTMGAVHLMMKDEMYNHVNEGHNHG</sequence>
<reference evidence="2 3" key="1">
    <citation type="submission" date="2016-09" db="EMBL/GenBank/DDBJ databases">
        <title>Complete genome of Desulfosporosinus sp. OL.</title>
        <authorList>
            <person name="Mardanov A."/>
            <person name="Beletsky A."/>
            <person name="Panova A."/>
            <person name="Karnachuk O."/>
            <person name="Ravin N."/>
        </authorList>
    </citation>
    <scope>NUCLEOTIDE SEQUENCE [LARGE SCALE GENOMIC DNA]</scope>
    <source>
        <strain evidence="2 3">OL</strain>
    </source>
</reference>
<accession>A0A1Q8QTX6</accession>
<dbReference type="OrthoDB" id="9770545at2"/>
<dbReference type="PANTHER" id="PTHR33171:SF17">
    <property type="entry name" value="LARA-LIKE N-TERMINAL DOMAIN-CONTAINING PROTEIN"/>
    <property type="match status" value="1"/>
</dbReference>
<protein>
    <submittedName>
        <fullName evidence="2">Transcriptional regulator</fullName>
    </submittedName>
</protein>
<dbReference type="PANTHER" id="PTHR33171">
    <property type="entry name" value="LAR_N DOMAIN-CONTAINING PROTEIN"/>
    <property type="match status" value="1"/>
</dbReference>
<name>A0A1Q8QTX6_9FIRM</name>
<dbReference type="InterPro" id="IPR048068">
    <property type="entry name" value="LarA-like"/>
</dbReference>
<feature type="domain" description="LarA-like N-terminal" evidence="1">
    <location>
        <begin position="7"/>
        <end position="214"/>
    </location>
</feature>
<dbReference type="GO" id="GO:0050043">
    <property type="term" value="F:lactate racemase activity"/>
    <property type="evidence" value="ECO:0007669"/>
    <property type="project" value="InterPro"/>
</dbReference>
<evidence type="ECO:0000313" key="3">
    <source>
        <dbReference type="Proteomes" id="UP000186102"/>
    </source>
</evidence>
<dbReference type="EMBL" id="MLBF01000022">
    <property type="protein sequence ID" value="OLN30787.1"/>
    <property type="molecule type" value="Genomic_DNA"/>
</dbReference>
<organism evidence="2 3">
    <name type="scientific">Desulfosporosinus metallidurans</name>
    <dbReference type="NCBI Taxonomy" id="1888891"/>
    <lineage>
        <taxon>Bacteria</taxon>
        <taxon>Bacillati</taxon>
        <taxon>Bacillota</taxon>
        <taxon>Clostridia</taxon>
        <taxon>Eubacteriales</taxon>
        <taxon>Desulfitobacteriaceae</taxon>
        <taxon>Desulfosporosinus</taxon>
    </lineage>
</organism>
<dbReference type="Pfam" id="PF09861">
    <property type="entry name" value="Lar_N"/>
    <property type="match status" value="1"/>
</dbReference>
<dbReference type="Gene3D" id="3.40.50.11440">
    <property type="match status" value="1"/>
</dbReference>
<gene>
    <name evidence="2" type="ORF">DSOL_2905</name>
</gene>
<proteinExistence type="predicted"/>
<dbReference type="AlphaFoldDB" id="A0A1Q8QTX6"/>
<evidence type="ECO:0000259" key="1">
    <source>
        <dbReference type="Pfam" id="PF09861"/>
    </source>
</evidence>
<dbReference type="STRING" id="1888891.DSOL_2905"/>